<sequence length="132" mass="14708">MSQYLNKTQLKGLVRLGRLMLPHSGEFPSFQELGCIEHIDEIAAYIPETDLADLKMLLTLLALMPTPGLKGLIRMMQSPDAWPESVASTLRQMDTGLRGIIMSLYYSGRKGSRYSGQTPLELMGVEIVRVPL</sequence>
<dbReference type="Proteomes" id="UP000231019">
    <property type="component" value="Unassembled WGS sequence"/>
</dbReference>
<comment type="caution">
    <text evidence="1">The sequence shown here is derived from an EMBL/GenBank/DDBJ whole genome shotgun (WGS) entry which is preliminary data.</text>
</comment>
<dbReference type="EMBL" id="PFFQ01000004">
    <property type="protein sequence ID" value="PIW19521.1"/>
    <property type="molecule type" value="Genomic_DNA"/>
</dbReference>
<proteinExistence type="predicted"/>
<evidence type="ECO:0000313" key="2">
    <source>
        <dbReference type="Proteomes" id="UP000231019"/>
    </source>
</evidence>
<dbReference type="AlphaFoldDB" id="A0A2M7GBF1"/>
<reference evidence="1 2" key="1">
    <citation type="submission" date="2017-09" db="EMBL/GenBank/DDBJ databases">
        <title>Depth-based differentiation of microbial function through sediment-hosted aquifers and enrichment of novel symbionts in the deep terrestrial subsurface.</title>
        <authorList>
            <person name="Probst A.J."/>
            <person name="Ladd B."/>
            <person name="Jarett J.K."/>
            <person name="Geller-Mcgrath D.E."/>
            <person name="Sieber C.M."/>
            <person name="Emerson J.B."/>
            <person name="Anantharaman K."/>
            <person name="Thomas B.C."/>
            <person name="Malmstrom R."/>
            <person name="Stieglmeier M."/>
            <person name="Klingl A."/>
            <person name="Woyke T."/>
            <person name="Ryan C.M."/>
            <person name="Banfield J.F."/>
        </authorList>
    </citation>
    <scope>NUCLEOTIDE SEQUENCE [LARGE SCALE GENOMIC DNA]</scope>
    <source>
        <strain evidence="1">CG17_big_fil_post_rev_8_21_14_2_50_48_46</strain>
    </source>
</reference>
<gene>
    <name evidence="1" type="ORF">COW36_01390</name>
</gene>
<protein>
    <submittedName>
        <fullName evidence="1">Uncharacterized protein</fullName>
    </submittedName>
</protein>
<name>A0A2M7GBF1_9BACT</name>
<evidence type="ECO:0000313" key="1">
    <source>
        <dbReference type="EMBL" id="PIW19521.1"/>
    </source>
</evidence>
<accession>A0A2M7GBF1</accession>
<organism evidence="1 2">
    <name type="scientific">bacterium (Candidatus Blackallbacteria) CG17_big_fil_post_rev_8_21_14_2_50_48_46</name>
    <dbReference type="NCBI Taxonomy" id="2014261"/>
    <lineage>
        <taxon>Bacteria</taxon>
        <taxon>Candidatus Blackallbacteria</taxon>
    </lineage>
</organism>